<protein>
    <submittedName>
        <fullName evidence="3">Uncharacterized protein</fullName>
    </submittedName>
</protein>
<feature type="compositionally biased region" description="Polar residues" evidence="2">
    <location>
        <begin position="350"/>
        <end position="369"/>
    </location>
</feature>
<keyword evidence="4" id="KW-1185">Reference proteome</keyword>
<proteinExistence type="predicted"/>
<name>A0ABQ4WES4_9ASTR</name>
<reference evidence="3" key="2">
    <citation type="submission" date="2022-01" db="EMBL/GenBank/DDBJ databases">
        <authorList>
            <person name="Yamashiro T."/>
            <person name="Shiraishi A."/>
            <person name="Satake H."/>
            <person name="Nakayama K."/>
        </authorList>
    </citation>
    <scope>NUCLEOTIDE SEQUENCE</scope>
</reference>
<evidence type="ECO:0000256" key="1">
    <source>
        <dbReference type="SAM" id="Coils"/>
    </source>
</evidence>
<evidence type="ECO:0000256" key="2">
    <source>
        <dbReference type="SAM" id="MobiDB-lite"/>
    </source>
</evidence>
<feature type="coiled-coil region" evidence="1">
    <location>
        <begin position="1"/>
        <end position="28"/>
    </location>
</feature>
<organism evidence="3 4">
    <name type="scientific">Tanacetum coccineum</name>
    <dbReference type="NCBI Taxonomy" id="301880"/>
    <lineage>
        <taxon>Eukaryota</taxon>
        <taxon>Viridiplantae</taxon>
        <taxon>Streptophyta</taxon>
        <taxon>Embryophyta</taxon>
        <taxon>Tracheophyta</taxon>
        <taxon>Spermatophyta</taxon>
        <taxon>Magnoliopsida</taxon>
        <taxon>eudicotyledons</taxon>
        <taxon>Gunneridae</taxon>
        <taxon>Pentapetalae</taxon>
        <taxon>asterids</taxon>
        <taxon>campanulids</taxon>
        <taxon>Asterales</taxon>
        <taxon>Asteraceae</taxon>
        <taxon>Asteroideae</taxon>
        <taxon>Anthemideae</taxon>
        <taxon>Anthemidinae</taxon>
        <taxon>Tanacetum</taxon>
    </lineage>
</organism>
<comment type="caution">
    <text evidence="3">The sequence shown here is derived from an EMBL/GenBank/DDBJ whole genome shotgun (WGS) entry which is preliminary data.</text>
</comment>
<evidence type="ECO:0000313" key="3">
    <source>
        <dbReference type="EMBL" id="GJS51369.1"/>
    </source>
</evidence>
<evidence type="ECO:0000313" key="4">
    <source>
        <dbReference type="Proteomes" id="UP001151760"/>
    </source>
</evidence>
<feature type="compositionally biased region" description="Basic and acidic residues" evidence="2">
    <location>
        <begin position="372"/>
        <end position="383"/>
    </location>
</feature>
<sequence>MNWKNHVVKDLEAEIEDLNAQLEGNFKVATRSSVKTKVLAPGMYAIDVKPIPHPLKNNRSAHLTYINHLKESVETIKEIVIARICGRTGHPLVSGLRLFKTYDGESFKAQELCGKVLGSVRFGMITSELSCYRRLCIGDSEILQTSLKSILRNSSTNGVVEDEIAYTCGSSTYNADILKSTDVSVGRSCRYCFICALCYPTNDSEDLGKFQAKADIGISLVSPSKRAIESTTIEPPARPIACPCNYIHSPTDKDLEILFQPMFDEYFDQSTDSEPVPTATVVNAPIVSINTSVSTTIAQDAPSTSHSLSSSQVHPLVFPQGVAAGPTIEDTSITQADLHPSVNPVAGEPSSAQSTSGDVSLAEPNQVNQPPDHLRKWTKDHPLDNIVGNPSRRPYPPKNT</sequence>
<dbReference type="EMBL" id="BQNB010008580">
    <property type="protein sequence ID" value="GJS51369.1"/>
    <property type="molecule type" value="Genomic_DNA"/>
</dbReference>
<reference evidence="3" key="1">
    <citation type="journal article" date="2022" name="Int. J. Mol. Sci.">
        <title>Draft Genome of Tanacetum Coccineum: Genomic Comparison of Closely Related Tanacetum-Family Plants.</title>
        <authorList>
            <person name="Yamashiro T."/>
            <person name="Shiraishi A."/>
            <person name="Nakayama K."/>
            <person name="Satake H."/>
        </authorList>
    </citation>
    <scope>NUCLEOTIDE SEQUENCE</scope>
</reference>
<dbReference type="Proteomes" id="UP001151760">
    <property type="component" value="Unassembled WGS sequence"/>
</dbReference>
<keyword evidence="1" id="KW-0175">Coiled coil</keyword>
<accession>A0ABQ4WES4</accession>
<gene>
    <name evidence="3" type="ORF">Tco_0624731</name>
</gene>
<feature type="region of interest" description="Disordered" evidence="2">
    <location>
        <begin position="339"/>
        <end position="400"/>
    </location>
</feature>